<sequence>MHVGPDSSNRDGPVHIHRSYNKINPDENNDAEESSREKKKSEDAKQDKPSEAYINNNAQGINNSIVFNGSVTERNPGVHMAVTHVAKEPVRSTNDGIAPEARRAEFNTTRAEKLTYEPTIRR</sequence>
<dbReference type="EMBL" id="KI631914">
    <property type="protein sequence ID" value="EYU25694.1"/>
    <property type="molecule type" value="Genomic_DNA"/>
</dbReference>
<accession>A0A022QDJ1</accession>
<dbReference type="PANTHER" id="PTHR33472">
    <property type="entry name" value="OS01G0106600 PROTEIN"/>
    <property type="match status" value="1"/>
</dbReference>
<reference evidence="2 3" key="1">
    <citation type="journal article" date="2013" name="Proc. Natl. Acad. Sci. U.S.A.">
        <title>Fine-scale variation in meiotic recombination in Mimulus inferred from population shotgun sequencing.</title>
        <authorList>
            <person name="Hellsten U."/>
            <person name="Wright K.M."/>
            <person name="Jenkins J."/>
            <person name="Shu S."/>
            <person name="Yuan Y."/>
            <person name="Wessler S.R."/>
            <person name="Schmutz J."/>
            <person name="Willis J.H."/>
            <person name="Rokhsar D.S."/>
        </authorList>
    </citation>
    <scope>NUCLEOTIDE SEQUENCE [LARGE SCALE GENOMIC DNA]</scope>
    <source>
        <strain evidence="3">cv. DUN x IM62</strain>
    </source>
</reference>
<organism evidence="2 3">
    <name type="scientific">Erythranthe guttata</name>
    <name type="common">Yellow monkey flower</name>
    <name type="synonym">Mimulus guttatus</name>
    <dbReference type="NCBI Taxonomy" id="4155"/>
    <lineage>
        <taxon>Eukaryota</taxon>
        <taxon>Viridiplantae</taxon>
        <taxon>Streptophyta</taxon>
        <taxon>Embryophyta</taxon>
        <taxon>Tracheophyta</taxon>
        <taxon>Spermatophyta</taxon>
        <taxon>Magnoliopsida</taxon>
        <taxon>eudicotyledons</taxon>
        <taxon>Gunneridae</taxon>
        <taxon>Pentapetalae</taxon>
        <taxon>asterids</taxon>
        <taxon>lamiids</taxon>
        <taxon>Lamiales</taxon>
        <taxon>Phrymaceae</taxon>
        <taxon>Erythranthe</taxon>
    </lineage>
</organism>
<protein>
    <submittedName>
        <fullName evidence="2">Uncharacterized protein</fullName>
    </submittedName>
</protein>
<dbReference type="AlphaFoldDB" id="A0A022QDJ1"/>
<keyword evidence="3" id="KW-1185">Reference proteome</keyword>
<name>A0A022QDJ1_ERYGU</name>
<dbReference type="Proteomes" id="UP000030748">
    <property type="component" value="Unassembled WGS sequence"/>
</dbReference>
<dbReference type="PANTHER" id="PTHR33472:SF24">
    <property type="entry name" value="VEGETATIVE CELL WALL PROTEIN GP1-LIKE"/>
    <property type="match status" value="1"/>
</dbReference>
<evidence type="ECO:0000313" key="2">
    <source>
        <dbReference type="EMBL" id="EYU25694.1"/>
    </source>
</evidence>
<gene>
    <name evidence="2" type="ORF">MIMGU_mgv1a024084mg</name>
</gene>
<dbReference type="eggNOG" id="ENOG502QQ4J">
    <property type="taxonomic scope" value="Eukaryota"/>
</dbReference>
<proteinExistence type="predicted"/>
<feature type="non-terminal residue" evidence="2">
    <location>
        <position position="122"/>
    </location>
</feature>
<feature type="compositionally biased region" description="Basic and acidic residues" evidence="1">
    <location>
        <begin position="33"/>
        <end position="50"/>
    </location>
</feature>
<dbReference type="STRING" id="4155.A0A022QDJ1"/>
<evidence type="ECO:0000256" key="1">
    <source>
        <dbReference type="SAM" id="MobiDB-lite"/>
    </source>
</evidence>
<feature type="region of interest" description="Disordered" evidence="1">
    <location>
        <begin position="1"/>
        <end position="57"/>
    </location>
</feature>
<evidence type="ECO:0000313" key="3">
    <source>
        <dbReference type="Proteomes" id="UP000030748"/>
    </source>
</evidence>